<dbReference type="GO" id="GO:0008284">
    <property type="term" value="P:positive regulation of cell population proliferation"/>
    <property type="evidence" value="ECO:0007669"/>
    <property type="project" value="TreeGrafter"/>
</dbReference>
<keyword evidence="7" id="KW-0732">Signal</keyword>
<dbReference type="InterPro" id="IPR018116">
    <property type="entry name" value="Somatotropin_CS"/>
</dbReference>
<dbReference type="GO" id="GO:1903489">
    <property type="term" value="P:positive regulation of lactation"/>
    <property type="evidence" value="ECO:0007669"/>
    <property type="project" value="TreeGrafter"/>
</dbReference>
<dbReference type="AlphaFoldDB" id="O77687"/>
<organism evidence="8">
    <name type="scientific">Ovis aries</name>
    <name type="common">Sheep</name>
    <dbReference type="NCBI Taxonomy" id="9940"/>
    <lineage>
        <taxon>Eukaryota</taxon>
        <taxon>Metazoa</taxon>
        <taxon>Chordata</taxon>
        <taxon>Craniata</taxon>
        <taxon>Vertebrata</taxon>
        <taxon>Euteleostomi</taxon>
        <taxon>Mammalia</taxon>
        <taxon>Eutheria</taxon>
        <taxon>Laurasiatheria</taxon>
        <taxon>Artiodactyla</taxon>
        <taxon>Ruminantia</taxon>
        <taxon>Pecora</taxon>
        <taxon>Bovidae</taxon>
        <taxon>Caprinae</taxon>
        <taxon>Ovis</taxon>
    </lineage>
</organism>
<evidence type="ECO:0000256" key="5">
    <source>
        <dbReference type="ARBA" id="ARBA00023157"/>
    </source>
</evidence>
<dbReference type="SUPFAM" id="SSF47266">
    <property type="entry name" value="4-helical cytokines"/>
    <property type="match status" value="1"/>
</dbReference>
<dbReference type="PANTHER" id="PTHR11417:SF5">
    <property type="entry name" value="PROLACTIN"/>
    <property type="match status" value="1"/>
</dbReference>
<sequence>MAPASSHREHQWTCNLVRGSRLLLLLVVSNLILCQGQAQHPPYCRNQPGKCQIPLQSLFDRATTVANYNSKLAGEMVNRFDEQYGQGINSESKVINCHTSSITTPNSKAEAINTEDKILFKLVISLLHSWDEPLHHAVTELANSKGTSPALLTKAQEIKEKAKVLVEGVEVIQKRIHPGEKNEPYPVWSEQSSLTSQDENVRRVAFYRLFHCLHRDSSKIYTYLRILKCRLTSCET</sequence>
<proteinExistence type="inferred from homology"/>
<evidence type="ECO:0000256" key="3">
    <source>
        <dbReference type="ARBA" id="ARBA00022525"/>
    </source>
</evidence>
<dbReference type="CDD" id="cd10288">
    <property type="entry name" value="prolactin_like"/>
    <property type="match status" value="1"/>
</dbReference>
<evidence type="ECO:0000256" key="2">
    <source>
        <dbReference type="ARBA" id="ARBA00008474"/>
    </source>
</evidence>
<dbReference type="EMBL" id="AF079547">
    <property type="protein sequence ID" value="AAC31200.1"/>
    <property type="status" value="JOINED"/>
    <property type="molecule type" value="Genomic_DNA"/>
</dbReference>
<feature type="signal peptide" evidence="7">
    <location>
        <begin position="1"/>
        <end position="38"/>
    </location>
</feature>
<dbReference type="PROSITE" id="PS00266">
    <property type="entry name" value="SOMATOTROPIN_1"/>
    <property type="match status" value="1"/>
</dbReference>
<evidence type="ECO:0000256" key="7">
    <source>
        <dbReference type="SAM" id="SignalP"/>
    </source>
</evidence>
<evidence type="ECO:0000256" key="6">
    <source>
        <dbReference type="RuleBase" id="RU003618"/>
    </source>
</evidence>
<dbReference type="GO" id="GO:0031667">
    <property type="term" value="P:response to nutrient levels"/>
    <property type="evidence" value="ECO:0007669"/>
    <property type="project" value="TreeGrafter"/>
</dbReference>
<feature type="chain" id="PRO_5004159873" evidence="7">
    <location>
        <begin position="39"/>
        <end position="236"/>
    </location>
</feature>
<dbReference type="PROSITE" id="PS00338">
    <property type="entry name" value="SOMATOTROPIN_2"/>
    <property type="match status" value="1"/>
</dbReference>
<reference evidence="8" key="1">
    <citation type="journal article" date="1999" name="Eur. J. Biochem.">
        <title>Structure and transcriptional regulation of the ovine placental lactogen gene.</title>
        <authorList>
            <person name="Liang R."/>
            <person name="Limesand S.W."/>
            <person name="Anthony R.V."/>
        </authorList>
    </citation>
    <scope>NUCLEOTIDE SEQUENCE</scope>
</reference>
<dbReference type="GO" id="GO:0005148">
    <property type="term" value="F:prolactin receptor binding"/>
    <property type="evidence" value="ECO:0000314"/>
    <property type="project" value="AgBase"/>
</dbReference>
<protein>
    <submittedName>
        <fullName evidence="8">Placental lactogen</fullName>
    </submittedName>
</protein>
<name>O77687_SHEEP</name>
<accession>O77687</accession>
<dbReference type="GO" id="GO:0005615">
    <property type="term" value="C:extracellular space"/>
    <property type="evidence" value="ECO:0007669"/>
    <property type="project" value="TreeGrafter"/>
</dbReference>
<dbReference type="GO" id="GO:0030879">
    <property type="term" value="P:mammary gland development"/>
    <property type="evidence" value="ECO:0007669"/>
    <property type="project" value="TreeGrafter"/>
</dbReference>
<dbReference type="Pfam" id="PF00103">
    <property type="entry name" value="Hormone_1"/>
    <property type="match status" value="1"/>
</dbReference>
<dbReference type="GO" id="GO:0046427">
    <property type="term" value="P:positive regulation of receptor signaling pathway via JAK-STAT"/>
    <property type="evidence" value="ECO:0007669"/>
    <property type="project" value="TreeGrafter"/>
</dbReference>
<evidence type="ECO:0000256" key="4">
    <source>
        <dbReference type="ARBA" id="ARBA00022702"/>
    </source>
</evidence>
<comment type="similarity">
    <text evidence="2 6">Belongs to the somatotropin/prolactin family.</text>
</comment>
<keyword evidence="3" id="KW-0964">Secreted</keyword>
<keyword evidence="4 6" id="KW-0372">Hormone</keyword>
<dbReference type="PANTHER" id="PTHR11417">
    <property type="entry name" value="SOMATOTROPIN,PROLACTIN"/>
    <property type="match status" value="1"/>
</dbReference>
<dbReference type="InterPro" id="IPR001400">
    <property type="entry name" value="Somatotropin/Prolactin"/>
</dbReference>
<dbReference type="EMBL" id="AF079545">
    <property type="protein sequence ID" value="AAC31200.1"/>
    <property type="status" value="JOINED"/>
    <property type="molecule type" value="Genomic_DNA"/>
</dbReference>
<dbReference type="PRINTS" id="PR00836">
    <property type="entry name" value="SOMATOTROPIN"/>
</dbReference>
<gene>
    <name evidence="8" type="primary">PL</name>
</gene>
<dbReference type="GO" id="GO:0005179">
    <property type="term" value="F:hormone activity"/>
    <property type="evidence" value="ECO:0007669"/>
    <property type="project" value="UniProtKB-KW"/>
</dbReference>
<dbReference type="GO" id="GO:0007565">
    <property type="term" value="P:female pregnancy"/>
    <property type="evidence" value="ECO:0007669"/>
    <property type="project" value="TreeGrafter"/>
</dbReference>
<dbReference type="FunFam" id="1.20.1250.10:FF:000050">
    <property type="entry name" value="Chorionic somatomammotropin hormone 1"/>
    <property type="match status" value="1"/>
</dbReference>
<dbReference type="InterPro" id="IPR009079">
    <property type="entry name" value="4_helix_cytokine-like_core"/>
</dbReference>
<dbReference type="Gene3D" id="1.20.1250.10">
    <property type="match status" value="1"/>
</dbReference>
<keyword evidence="5" id="KW-1015">Disulfide bond</keyword>
<comment type="subcellular location">
    <subcellularLocation>
        <location evidence="1 6">Secreted</location>
    </subcellularLocation>
</comment>
<evidence type="ECO:0000256" key="1">
    <source>
        <dbReference type="ARBA" id="ARBA00004613"/>
    </source>
</evidence>
<evidence type="ECO:0000313" key="8">
    <source>
        <dbReference type="EMBL" id="AAC31200.1"/>
    </source>
</evidence>
<dbReference type="EMBL" id="AH006346">
    <property type="protein sequence ID" value="AAC31200.1"/>
    <property type="molecule type" value="Genomic_DNA"/>
</dbReference>